<comment type="caution">
    <text evidence="1">The sequence shown here is derived from an EMBL/GenBank/DDBJ whole genome shotgun (WGS) entry which is preliminary data.</text>
</comment>
<dbReference type="Proteomes" id="UP000274695">
    <property type="component" value="Unassembled WGS sequence"/>
</dbReference>
<protein>
    <submittedName>
        <fullName evidence="1">Uncharacterized protein</fullName>
    </submittedName>
</protein>
<gene>
    <name evidence="1" type="ORF">D0911_17380</name>
</gene>
<proteinExistence type="predicted"/>
<evidence type="ECO:0000313" key="2">
    <source>
        <dbReference type="Proteomes" id="UP000274695"/>
    </source>
</evidence>
<accession>A0ABX9W0C4</accession>
<dbReference type="EMBL" id="RHGB01000026">
    <property type="protein sequence ID" value="RNL58801.1"/>
    <property type="molecule type" value="Genomic_DNA"/>
</dbReference>
<name>A0ABX9W0C4_9GAMM</name>
<evidence type="ECO:0000313" key="1">
    <source>
        <dbReference type="EMBL" id="RNL58801.1"/>
    </source>
</evidence>
<keyword evidence="2" id="KW-1185">Reference proteome</keyword>
<sequence>MIALLQSVEPIHVRRSTTNQAKGSFEFFGGFASVALVINGDLDRALFCVHEMPSLEVVANIAEASSLKSLMYSLDRQDGLHSLYKAVGNHFDKSKVRKLFEVGALSLSKLAKFANVGRSQIREKRTGSMETDLTILQAILKEAAQDE</sequence>
<reference evidence="1 2" key="1">
    <citation type="submission" date="2018-10" db="EMBL/GenBank/DDBJ databases">
        <title>Draft genome sequence of Zhongshania sp. DSW25-10.</title>
        <authorList>
            <person name="Oh J."/>
        </authorList>
    </citation>
    <scope>NUCLEOTIDE SEQUENCE [LARGE SCALE GENOMIC DNA]</scope>
    <source>
        <strain evidence="1 2">DSW25-10</strain>
    </source>
</reference>
<organism evidence="1 2">
    <name type="scientific">Zhongshania marina</name>
    <dbReference type="NCBI Taxonomy" id="2304603"/>
    <lineage>
        <taxon>Bacteria</taxon>
        <taxon>Pseudomonadati</taxon>
        <taxon>Pseudomonadota</taxon>
        <taxon>Gammaproteobacteria</taxon>
        <taxon>Cellvibrionales</taxon>
        <taxon>Spongiibacteraceae</taxon>
        <taxon>Zhongshania</taxon>
    </lineage>
</organism>